<dbReference type="Proteomes" id="UP000032142">
    <property type="component" value="Unassembled WGS sequence"/>
</dbReference>
<dbReference type="EMBL" id="KN417771">
    <property type="protein sequence ID" value="KHG21180.1"/>
    <property type="molecule type" value="Genomic_DNA"/>
</dbReference>
<organism evidence="1 2">
    <name type="scientific">Gossypium arboreum</name>
    <name type="common">Tree cotton</name>
    <name type="synonym">Gossypium nanking</name>
    <dbReference type="NCBI Taxonomy" id="29729"/>
    <lineage>
        <taxon>Eukaryota</taxon>
        <taxon>Viridiplantae</taxon>
        <taxon>Streptophyta</taxon>
        <taxon>Embryophyta</taxon>
        <taxon>Tracheophyta</taxon>
        <taxon>Spermatophyta</taxon>
        <taxon>Magnoliopsida</taxon>
        <taxon>eudicotyledons</taxon>
        <taxon>Gunneridae</taxon>
        <taxon>Pentapetalae</taxon>
        <taxon>rosids</taxon>
        <taxon>malvids</taxon>
        <taxon>Malvales</taxon>
        <taxon>Malvaceae</taxon>
        <taxon>Malvoideae</taxon>
        <taxon>Gossypium</taxon>
    </lineage>
</organism>
<gene>
    <name evidence="1" type="ORF">F383_27594</name>
</gene>
<proteinExistence type="predicted"/>
<evidence type="ECO:0000313" key="1">
    <source>
        <dbReference type="EMBL" id="KHG21180.1"/>
    </source>
</evidence>
<reference evidence="2" key="1">
    <citation type="submission" date="2014-09" db="EMBL/GenBank/DDBJ databases">
        <authorList>
            <person name="Mudge J."/>
            <person name="Ramaraj T."/>
            <person name="Lindquist I.E."/>
            <person name="Bharti A.K."/>
            <person name="Sundararajan A."/>
            <person name="Cameron C.T."/>
            <person name="Woodward J.E."/>
            <person name="May G.D."/>
            <person name="Brubaker C."/>
            <person name="Broadhvest J."/>
            <person name="Wilkins T.A."/>
        </authorList>
    </citation>
    <scope>NUCLEOTIDE SEQUENCE</scope>
    <source>
        <strain evidence="2">cv. AKA8401</strain>
    </source>
</reference>
<dbReference type="AlphaFoldDB" id="A0A0B0P7Z0"/>
<protein>
    <submittedName>
        <fullName evidence="1">Uncharacterized protein</fullName>
    </submittedName>
</protein>
<keyword evidence="2" id="KW-1185">Reference proteome</keyword>
<name>A0A0B0P7Z0_GOSAR</name>
<sequence>MCCRKRFSLDEQSIYLKYRKDLAQTSVP</sequence>
<evidence type="ECO:0000313" key="2">
    <source>
        <dbReference type="Proteomes" id="UP000032142"/>
    </source>
</evidence>
<accession>A0A0B0P7Z0</accession>